<gene>
    <name evidence="1" type="ORF">PR002_g32849</name>
</gene>
<dbReference type="AlphaFoldDB" id="A0A6A3G577"/>
<name>A0A6A3G577_9STRA</name>
<proteinExistence type="predicted"/>
<dbReference type="Proteomes" id="UP000435112">
    <property type="component" value="Unassembled WGS sequence"/>
</dbReference>
<comment type="caution">
    <text evidence="1">The sequence shown here is derived from an EMBL/GenBank/DDBJ whole genome shotgun (WGS) entry which is preliminary data.</text>
</comment>
<dbReference type="EMBL" id="QXFU01012198">
    <property type="protein sequence ID" value="KAE8951826.1"/>
    <property type="molecule type" value="Genomic_DNA"/>
</dbReference>
<reference evidence="1 2" key="1">
    <citation type="submission" date="2018-09" db="EMBL/GenBank/DDBJ databases">
        <title>Genomic investigation of the strawberry pathogen Phytophthora fragariae indicates pathogenicity is determined by transcriptional variation in three key races.</title>
        <authorList>
            <person name="Adams T.M."/>
            <person name="Armitage A.D."/>
            <person name="Sobczyk M.K."/>
            <person name="Bates H.J."/>
            <person name="Dunwell J.M."/>
            <person name="Nellist C.F."/>
            <person name="Harrison R.J."/>
        </authorList>
    </citation>
    <scope>NUCLEOTIDE SEQUENCE [LARGE SCALE GENOMIC DNA]</scope>
    <source>
        <strain evidence="1 2">SCRP324</strain>
    </source>
</reference>
<protein>
    <submittedName>
        <fullName evidence="1">Uncharacterized protein</fullName>
    </submittedName>
</protein>
<evidence type="ECO:0000313" key="1">
    <source>
        <dbReference type="EMBL" id="KAE8951826.1"/>
    </source>
</evidence>
<sequence>MSLLNALKKSDMKPGSRSWRIASLAPKRLNTASSYASATVWADAGNDGIWSMAMTWNGYVATMLPGDSPWMVGRPFPVSQSVHSPT</sequence>
<organism evidence="1 2">
    <name type="scientific">Phytophthora rubi</name>
    <dbReference type="NCBI Taxonomy" id="129364"/>
    <lineage>
        <taxon>Eukaryota</taxon>
        <taxon>Sar</taxon>
        <taxon>Stramenopiles</taxon>
        <taxon>Oomycota</taxon>
        <taxon>Peronosporomycetes</taxon>
        <taxon>Peronosporales</taxon>
        <taxon>Peronosporaceae</taxon>
        <taxon>Phytophthora</taxon>
    </lineage>
</organism>
<evidence type="ECO:0000313" key="2">
    <source>
        <dbReference type="Proteomes" id="UP000435112"/>
    </source>
</evidence>
<accession>A0A6A3G577</accession>